<dbReference type="Gene3D" id="2.30.170.20">
    <property type="entry name" value="Ribosomal protein L24e"/>
    <property type="match status" value="1"/>
</dbReference>
<comment type="similarity">
    <text evidence="1">Belongs to the eukaryotic ribosomal protein eL24 family.</text>
</comment>
<dbReference type="PANTHER" id="PTHR10792">
    <property type="entry name" value="60S RIBOSOMAL PROTEIN L24"/>
    <property type="match status" value="1"/>
</dbReference>
<dbReference type="STRING" id="106004.A0A1Y2FWY0"/>
<reference evidence="6 7" key="1">
    <citation type="submission" date="2016-07" db="EMBL/GenBank/DDBJ databases">
        <title>Pervasive Adenine N6-methylation of Active Genes in Fungi.</title>
        <authorList>
            <consortium name="DOE Joint Genome Institute"/>
            <person name="Mondo S.J."/>
            <person name="Dannebaum R.O."/>
            <person name="Kuo R.C."/>
            <person name="Labutti K."/>
            <person name="Haridas S."/>
            <person name="Kuo A."/>
            <person name="Salamov A."/>
            <person name="Ahrendt S.R."/>
            <person name="Lipzen A."/>
            <person name="Sullivan W."/>
            <person name="Andreopoulos W.B."/>
            <person name="Clum A."/>
            <person name="Lindquist E."/>
            <person name="Daum C."/>
            <person name="Ramamoorthy G.K."/>
            <person name="Gryganskyi A."/>
            <person name="Culley D."/>
            <person name="Magnuson J.K."/>
            <person name="James T.Y."/>
            <person name="O'Malley M.A."/>
            <person name="Stajich J.E."/>
            <person name="Spatafora J.W."/>
            <person name="Visel A."/>
            <person name="Grigoriev I.V."/>
        </authorList>
    </citation>
    <scope>NUCLEOTIDE SEQUENCE [LARGE SCALE GENOMIC DNA]</scope>
    <source>
        <strain evidence="6 7">62-1032</strain>
    </source>
</reference>
<proteinExistence type="inferred from homology"/>
<dbReference type="InterPro" id="IPR056366">
    <property type="entry name" value="Ribosomal_eL24"/>
</dbReference>
<dbReference type="OrthoDB" id="10262490at2759"/>
<evidence type="ECO:0000259" key="5">
    <source>
        <dbReference type="SMART" id="SM00746"/>
    </source>
</evidence>
<evidence type="ECO:0000313" key="7">
    <source>
        <dbReference type="Proteomes" id="UP000193467"/>
    </source>
</evidence>
<evidence type="ECO:0000313" key="6">
    <source>
        <dbReference type="EMBL" id="ORY88546.1"/>
    </source>
</evidence>
<dbReference type="FunFam" id="2.30.170.20:FF:000001">
    <property type="entry name" value="probable ribosome biogenesis protein RLP24"/>
    <property type="match status" value="1"/>
</dbReference>
<sequence length="248" mass="27506">MKIEPCFVCSSPCYPGHGTMFVRNDAKCFRFCRSKCHKNFKMKRNPRKLKWTKAFRKAAGKEMTIDSTLNFEKRRHVPVVYDRDLVQATIAGMKRIQEVKTRREKAFYKARMAAAAPKVLASDSLEVTRSSHLLSLQNPTPHTKKALTASSILLAARAEKKAARQARGGKRAVEFDGEGLGSDEDGMESDGDSELDVADALREADMGEMDVEEEVKEKVKSKVKVGKQKSSLRKTGGGGMGMGMQVDA</sequence>
<dbReference type="GO" id="GO:0042273">
    <property type="term" value="P:ribosomal large subunit biogenesis"/>
    <property type="evidence" value="ECO:0007669"/>
    <property type="project" value="TreeGrafter"/>
</dbReference>
<feature type="compositionally biased region" description="Basic residues" evidence="4">
    <location>
        <begin position="221"/>
        <end position="232"/>
    </location>
</feature>
<dbReference type="InterPro" id="IPR038630">
    <property type="entry name" value="L24e/L24_sf"/>
</dbReference>
<dbReference type="Pfam" id="PF01246">
    <property type="entry name" value="Ribosomal_L24e"/>
    <property type="match status" value="1"/>
</dbReference>
<dbReference type="InParanoid" id="A0A1Y2FWY0"/>
<keyword evidence="6" id="KW-0689">Ribosomal protein</keyword>
<protein>
    <recommendedName>
        <fullName evidence="2">Ribosome biogenesis protein RLP24</fullName>
    </recommendedName>
</protein>
<dbReference type="EMBL" id="MCGR01000009">
    <property type="protein sequence ID" value="ORY88546.1"/>
    <property type="molecule type" value="Genomic_DNA"/>
</dbReference>
<feature type="region of interest" description="Disordered" evidence="4">
    <location>
        <begin position="165"/>
        <end position="248"/>
    </location>
</feature>
<dbReference type="FunCoup" id="A0A1Y2FWY0">
    <property type="interactions" value="539"/>
</dbReference>
<evidence type="ECO:0000256" key="3">
    <source>
        <dbReference type="ARBA" id="ARBA00022517"/>
    </source>
</evidence>
<dbReference type="Proteomes" id="UP000193467">
    <property type="component" value="Unassembled WGS sequence"/>
</dbReference>
<dbReference type="PANTHER" id="PTHR10792:SF8">
    <property type="entry name" value="RIBOSOME BIOGENESIS PROTEIN RLP24-RELATED"/>
    <property type="match status" value="1"/>
</dbReference>
<dbReference type="InterPro" id="IPR011017">
    <property type="entry name" value="TRASH_dom"/>
</dbReference>
<dbReference type="GO" id="GO:0005840">
    <property type="term" value="C:ribosome"/>
    <property type="evidence" value="ECO:0007669"/>
    <property type="project" value="UniProtKB-KW"/>
</dbReference>
<feature type="compositionally biased region" description="Acidic residues" evidence="4">
    <location>
        <begin position="175"/>
        <end position="197"/>
    </location>
</feature>
<dbReference type="GO" id="GO:0003735">
    <property type="term" value="F:structural constituent of ribosome"/>
    <property type="evidence" value="ECO:0007669"/>
    <property type="project" value="InterPro"/>
</dbReference>
<keyword evidence="3" id="KW-0690">Ribosome biogenesis</keyword>
<evidence type="ECO:0000256" key="2">
    <source>
        <dbReference type="ARBA" id="ARBA00018397"/>
    </source>
</evidence>
<evidence type="ECO:0000256" key="4">
    <source>
        <dbReference type="SAM" id="MobiDB-lite"/>
    </source>
</evidence>
<dbReference type="CDD" id="cd00472">
    <property type="entry name" value="Ribosomal_L24e_L24"/>
    <property type="match status" value="1"/>
</dbReference>
<accession>A0A1Y2FWY0</accession>
<dbReference type="SMART" id="SM00746">
    <property type="entry name" value="TRASH"/>
    <property type="match status" value="1"/>
</dbReference>
<evidence type="ECO:0000256" key="1">
    <source>
        <dbReference type="ARBA" id="ARBA00005647"/>
    </source>
</evidence>
<dbReference type="AlphaFoldDB" id="A0A1Y2FWY0"/>
<keyword evidence="6" id="KW-0687">Ribonucleoprotein</keyword>
<comment type="caution">
    <text evidence="6">The sequence shown here is derived from an EMBL/GenBank/DDBJ whole genome shotgun (WGS) entry which is preliminary data.</text>
</comment>
<keyword evidence="7" id="KW-1185">Reference proteome</keyword>
<name>A0A1Y2FWY0_9BASI</name>
<dbReference type="InterPro" id="IPR000988">
    <property type="entry name" value="Ribosomal_eL24-rel_N"/>
</dbReference>
<gene>
    <name evidence="6" type="ORF">BCR35DRAFT_301276</name>
</gene>
<dbReference type="GO" id="GO:0005730">
    <property type="term" value="C:nucleolus"/>
    <property type="evidence" value="ECO:0007669"/>
    <property type="project" value="TreeGrafter"/>
</dbReference>
<feature type="domain" description="TRASH" evidence="5">
    <location>
        <begin position="6"/>
        <end position="44"/>
    </location>
</feature>
<organism evidence="6 7">
    <name type="scientific">Leucosporidium creatinivorum</name>
    <dbReference type="NCBI Taxonomy" id="106004"/>
    <lineage>
        <taxon>Eukaryota</taxon>
        <taxon>Fungi</taxon>
        <taxon>Dikarya</taxon>
        <taxon>Basidiomycota</taxon>
        <taxon>Pucciniomycotina</taxon>
        <taxon>Microbotryomycetes</taxon>
        <taxon>Leucosporidiales</taxon>
        <taxon>Leucosporidium</taxon>
    </lineage>
</organism>
<dbReference type="SUPFAM" id="SSF57716">
    <property type="entry name" value="Glucocorticoid receptor-like (DNA-binding domain)"/>
    <property type="match status" value="1"/>
</dbReference>